<reference evidence="2" key="4">
    <citation type="submission" date="2021-11" db="EMBL/GenBank/DDBJ databases">
        <authorList>
            <person name="Munson-Mcgee J."/>
            <person name="Field E."/>
            <person name="Bateson M."/>
            <person name="Rooney C."/>
            <person name="Stepanauskas R."/>
            <person name="Young M."/>
        </authorList>
    </citation>
    <scope>NUCLEOTIDE SEQUENCE</scope>
    <source>
        <strain evidence="2">SCGC AB-777_F03</strain>
    </source>
</reference>
<proteinExistence type="predicted"/>
<dbReference type="Proteomes" id="UP000245509">
    <property type="component" value="Unassembled WGS sequence"/>
</dbReference>
<organism evidence="3">
    <name type="scientific">Nanobsidianus stetteri</name>
    <dbReference type="NCBI Taxonomy" id="1294122"/>
    <lineage>
        <taxon>Archaea</taxon>
        <taxon>Nanobdellota</taxon>
        <taxon>Candidatus Nanoarchaeia</taxon>
        <taxon>Nanoarchaeales</taxon>
        <taxon>Nanopusillaceae</taxon>
        <taxon>Candidatus Nanobsidianus</taxon>
    </lineage>
</organism>
<dbReference type="RefSeq" id="WP_228615297.1">
    <property type="nucleotide sequence ID" value="NZ_QEFP02000007.1"/>
</dbReference>
<protein>
    <submittedName>
        <fullName evidence="3">Uncharacterized protein</fullName>
    </submittedName>
</protein>
<reference evidence="3" key="1">
    <citation type="journal article" date="2015" name="Appl. Environ. Microbiol.">
        <title>Nanoarchaeota, Their Sulfolobales Host, and Nanoarchaeota Virus Distribution across Yellowstone National Park Hot Springs.</title>
        <authorList>
            <person name="Munson-McGee J.H."/>
            <person name="Field E.K."/>
            <person name="Bateson M."/>
            <person name="Rooney C."/>
            <person name="Stepanauskas R."/>
            <person name="Young M.J."/>
        </authorList>
    </citation>
    <scope>NUCLEOTIDE SEQUENCE [LARGE SCALE GENOMIC DNA]</scope>
    <source>
        <strain evidence="3">SCGC AB-777_F03</strain>
    </source>
</reference>
<reference evidence="3" key="2">
    <citation type="submission" date="2017-05" db="EMBL/GenBank/DDBJ databases">
        <authorList>
            <person name="Song R."/>
            <person name="Chenine A.L."/>
            <person name="Ruprecht R.M."/>
        </authorList>
    </citation>
    <scope>NUCLEOTIDE SEQUENCE</scope>
    <source>
        <strain evidence="3">SCGC AB-777_F03</strain>
    </source>
</reference>
<evidence type="ECO:0000313" key="2">
    <source>
        <dbReference type="EMBL" id="MCC5447069.1"/>
    </source>
</evidence>
<dbReference type="EMBL" id="QEFP01000004">
    <property type="protein sequence ID" value="PVU68706.1"/>
    <property type="molecule type" value="Genomic_DNA"/>
</dbReference>
<keyword evidence="1" id="KW-1133">Transmembrane helix</keyword>
<keyword evidence="1" id="KW-0472">Membrane</keyword>
<gene>
    <name evidence="2" type="ORF">DDW03_001480</name>
    <name evidence="3" type="ORF">DDW03_01250</name>
</gene>
<keyword evidence="1" id="KW-0812">Transmembrane</keyword>
<evidence type="ECO:0000256" key="1">
    <source>
        <dbReference type="SAM" id="Phobius"/>
    </source>
</evidence>
<name>A0A2T9WLK1_NANST</name>
<dbReference type="AlphaFoldDB" id="A0A2T9WLK1"/>
<feature type="transmembrane region" description="Helical" evidence="1">
    <location>
        <begin position="6"/>
        <end position="28"/>
    </location>
</feature>
<dbReference type="EMBL" id="QEFP02000007">
    <property type="protein sequence ID" value="MCC5447069.1"/>
    <property type="molecule type" value="Genomic_DNA"/>
</dbReference>
<evidence type="ECO:0000313" key="3">
    <source>
        <dbReference type="EMBL" id="PVU68706.1"/>
    </source>
</evidence>
<accession>A0A2T9WLK1</accession>
<reference evidence="2" key="3">
    <citation type="submission" date="2017-05" db="EMBL/GenBank/DDBJ databases">
        <authorList>
            <person name="Munson-Mcgee J.H."/>
        </authorList>
    </citation>
    <scope>NUCLEOTIDE SEQUENCE</scope>
    <source>
        <strain evidence="2">SCGC AB-777_F03</strain>
    </source>
</reference>
<sequence>MRSFSISIFIELVVVIIVLYFILTSTYYSSFYIRGYNKEDLYASLISINYMDLNNTQQLNNSLYQIVTNILPYYYVEINGQVAFNNINLSEAEQGIETFYIINGSVDYVDIYWK</sequence>
<comment type="caution">
    <text evidence="3">The sequence shown here is derived from an EMBL/GenBank/DDBJ whole genome shotgun (WGS) entry which is preliminary data.</text>
</comment>